<protein>
    <submittedName>
        <fullName evidence="1">Uncharacterized protein</fullName>
    </submittedName>
</protein>
<evidence type="ECO:0000313" key="2">
    <source>
        <dbReference type="Proteomes" id="UP000009081"/>
    </source>
</evidence>
<dbReference type="Proteomes" id="UP000009081">
    <property type="component" value="Plasmid megaplasmid"/>
</dbReference>
<gene>
    <name evidence="1" type="ordered locus">MexAM1_META2p0798</name>
</gene>
<reference evidence="1 2" key="1">
    <citation type="journal article" date="2009" name="PLoS ONE">
        <title>Methylobacterium genome sequences: a reference blueprint to investigate microbial metabolism of C1 compounds from natural and industrial sources.</title>
        <authorList>
            <person name="Vuilleumier S."/>
            <person name="Chistoserdova L."/>
            <person name="Lee M.-C."/>
            <person name="Bringel F."/>
            <person name="Lajus A."/>
            <person name="Zhou Y."/>
            <person name="Gourion B."/>
            <person name="Barbe V."/>
            <person name="Chang J."/>
            <person name="Cruveiller S."/>
            <person name="Dossat C."/>
            <person name="Gillett W."/>
            <person name="Gruffaz C."/>
            <person name="Haugen E."/>
            <person name="Hourcade E."/>
            <person name="Levy R."/>
            <person name="Mangenot S."/>
            <person name="Muller E."/>
            <person name="Nadalig T."/>
            <person name="Pagni M."/>
            <person name="Penny C."/>
            <person name="Peyraud R."/>
            <person name="Robinson D.G."/>
            <person name="Roche D."/>
            <person name="Rouy Z."/>
            <person name="Saenampechek C."/>
            <person name="Salvignol G."/>
            <person name="Vallenet D."/>
            <person name="Wu Z."/>
            <person name="Marx C.J."/>
            <person name="Vorholt J.A."/>
            <person name="Olson M.V."/>
            <person name="Kaul R."/>
            <person name="Weissenbach J."/>
            <person name="Medigue C."/>
            <person name="Lidstrom M.E."/>
        </authorList>
    </citation>
    <scope>NUCLEOTIDE SEQUENCE [LARGE SCALE GENOMIC DNA]</scope>
    <source>
        <strain evidence="2">ATCC 14718 / DSM 1338 / JCM 2805 / NCIMB 9133 / AM1</strain>
    </source>
</reference>
<dbReference type="HOGENOM" id="CLU_1223550_0_0_5"/>
<geneLocation type="plasmid" evidence="1 2">
    <name>megaplasmid</name>
</geneLocation>
<evidence type="ECO:0000313" key="1">
    <source>
        <dbReference type="EMBL" id="ACS43638.1"/>
    </source>
</evidence>
<keyword evidence="1" id="KW-0614">Plasmid</keyword>
<accession>C5B5A6</accession>
<dbReference type="KEGG" id="mea:Mex_2p0798"/>
<sequence length="226" mass="23332">MGEVPPNGTFGAGDPAGSAAARIAALRVVAEAAAREDLDRVSEGLGRRIGRVEAAKDAFDATLAHRFDKSARAWAAIGQAVYAGALDDADAARRGELPAVPEGGLAPRPEFQILAGEGILSVRPGSSGRHRVAWRAAPGAEPSLTGEVLRREDRTCRLVEASPAALATPALRSAVEAAAASVLAEAWREGLCALLDRCTELSMYASLVAAPCVRAASVPSQGTVRF</sequence>
<keyword evidence="2" id="KW-1185">Reference proteome</keyword>
<proteinExistence type="predicted"/>
<dbReference type="AlphaFoldDB" id="C5B5A6"/>
<dbReference type="EMBL" id="CP001511">
    <property type="protein sequence ID" value="ACS43638.1"/>
    <property type="molecule type" value="Genomic_DNA"/>
</dbReference>
<name>C5B5A6_METEA</name>
<organism evidence="1 2">
    <name type="scientific">Methylorubrum extorquens (strain ATCC 14718 / DSM 1338 / JCM 2805 / NCIMB 9133 / AM1)</name>
    <name type="common">Methylobacterium extorquens</name>
    <dbReference type="NCBI Taxonomy" id="272630"/>
    <lineage>
        <taxon>Bacteria</taxon>
        <taxon>Pseudomonadati</taxon>
        <taxon>Pseudomonadota</taxon>
        <taxon>Alphaproteobacteria</taxon>
        <taxon>Hyphomicrobiales</taxon>
        <taxon>Methylobacteriaceae</taxon>
        <taxon>Methylorubrum</taxon>
    </lineage>
</organism>